<proteinExistence type="inferred from homology"/>
<dbReference type="PIRSF" id="PIRSF000443">
    <property type="entry name" value="Homoser_Ac_trans"/>
    <property type="match status" value="1"/>
</dbReference>
<keyword evidence="5" id="KW-1185">Reference proteome</keyword>
<dbReference type="InterPro" id="IPR029058">
    <property type="entry name" value="AB_hydrolase_fold"/>
</dbReference>
<dbReference type="EC" id="2.3.1.31" evidence="2"/>
<feature type="binding site" evidence="2">
    <location>
        <position position="352"/>
    </location>
    <ligand>
        <name>substrate</name>
    </ligand>
</feature>
<evidence type="ECO:0000313" key="5">
    <source>
        <dbReference type="Proteomes" id="UP000628854"/>
    </source>
</evidence>
<dbReference type="RefSeq" id="WP_084392925.1">
    <property type="nucleotide sequence ID" value="NZ_BMKF01000002.1"/>
</dbReference>
<dbReference type="NCBIfam" id="TIGR01392">
    <property type="entry name" value="homoserO_Ac_trn"/>
    <property type="match status" value="1"/>
</dbReference>
<dbReference type="InterPro" id="IPR008220">
    <property type="entry name" value="HAT_MetX-like"/>
</dbReference>
<feature type="active site" evidence="2">
    <location>
        <position position="351"/>
    </location>
</feature>
<keyword evidence="2" id="KW-0012">Acyltransferase</keyword>
<dbReference type="EMBL" id="BMKF01000002">
    <property type="protein sequence ID" value="GGB69034.1"/>
    <property type="molecule type" value="Genomic_DNA"/>
</dbReference>
<comment type="subcellular location">
    <subcellularLocation>
        <location evidence="2">Cytoplasm</location>
    </subcellularLocation>
</comment>
<comment type="catalytic activity">
    <reaction evidence="2">
        <text>L-homoserine + acetyl-CoA = O-acetyl-L-homoserine + CoA</text>
        <dbReference type="Rhea" id="RHEA:13701"/>
        <dbReference type="ChEBI" id="CHEBI:57287"/>
        <dbReference type="ChEBI" id="CHEBI:57288"/>
        <dbReference type="ChEBI" id="CHEBI:57476"/>
        <dbReference type="ChEBI" id="CHEBI:57716"/>
        <dbReference type="EC" id="2.3.1.31"/>
    </reaction>
</comment>
<comment type="function">
    <text evidence="2">Transfers an acetyl group from acetyl-CoA to L-homoserine, forming acetyl-L-homoserine.</text>
</comment>
<comment type="caution">
    <text evidence="4">The sequence shown here is derived from an EMBL/GenBank/DDBJ whole genome shotgun (WGS) entry which is preliminary data.</text>
</comment>
<comment type="subunit">
    <text evidence="2">Homodimer.</text>
</comment>
<feature type="domain" description="AB hydrolase-1" evidence="3">
    <location>
        <begin position="48"/>
        <end position="356"/>
    </location>
</feature>
<comment type="caution">
    <text evidence="2">Lacks conserved residue(s) required for the propagation of feature annotation.</text>
</comment>
<feature type="active site" evidence="2">
    <location>
        <position position="318"/>
    </location>
</feature>
<protein>
    <recommendedName>
        <fullName evidence="2">Homoserine O-acetyltransferase</fullName>
        <shortName evidence="2">HAT</shortName>
        <ecNumber evidence="2">2.3.1.31</ecNumber>
    </recommendedName>
    <alternativeName>
        <fullName evidence="2">Homoserine transacetylase</fullName>
        <shortName evidence="2">HTA</shortName>
    </alternativeName>
</protein>
<dbReference type="PANTHER" id="PTHR32268">
    <property type="entry name" value="HOMOSERINE O-ACETYLTRANSFERASE"/>
    <property type="match status" value="1"/>
</dbReference>
<dbReference type="NCBIfam" id="NF001209">
    <property type="entry name" value="PRK00175.1"/>
    <property type="match status" value="1"/>
</dbReference>
<sequence>MSDRHTLPISEVKHLTLDKPLPLDCGEQLDGVRIAYECWGELNAEKSNAILICHALTGDQFAASANLVTGRPPWWSRMIGPGLPIDTDRFHVIATNVLGGCMGTTGPASDAPDGKPWGTRFPVITISDMVRAQIAFIDTLGIDTLFSVIGGSMGGMQVLDWAVQVPERVFTAIPIATAARHSAQNIAFYEVGRQSIMADPDWCDGQYLAQDKRPSRGLAIARMAAHITYVSEEALKRKFDRGLQDREQTSFSFDADFQVESYLRYQGHSFVDRFDANSYLYVTRAMDYYDLAARHDGRLADAFVDTPVRFCLFSFSSDWHYPPSTTREITRALAAAGAEVSYLEIETDNGHDAFFLEEPLFEDALAGFLKVNAGKRGI</sequence>
<dbReference type="PANTHER" id="PTHR32268:SF11">
    <property type="entry name" value="HOMOSERINE O-ACETYLTRANSFERASE"/>
    <property type="match status" value="1"/>
</dbReference>
<evidence type="ECO:0000313" key="4">
    <source>
        <dbReference type="EMBL" id="GGB69034.1"/>
    </source>
</evidence>
<keyword evidence="2" id="KW-0963">Cytoplasm</keyword>
<evidence type="ECO:0000256" key="2">
    <source>
        <dbReference type="HAMAP-Rule" id="MF_00296"/>
    </source>
</evidence>
<comment type="similarity">
    <text evidence="2">Belongs to the AB hydrolase superfamily. MetX family.</text>
</comment>
<comment type="pathway">
    <text evidence="2">Amino-acid biosynthesis; L-methionine biosynthesis via de novo pathway; O-acetyl-L-homoserine from L-homoserine: step 1/1.</text>
</comment>
<dbReference type="Proteomes" id="UP000628854">
    <property type="component" value="Unassembled WGS sequence"/>
</dbReference>
<keyword evidence="2" id="KW-0028">Amino-acid biosynthesis</keyword>
<feature type="active site" description="Nucleophile" evidence="2">
    <location>
        <position position="152"/>
    </location>
</feature>
<accession>A0ABQ1JL43</accession>
<dbReference type="HAMAP" id="MF_00296">
    <property type="entry name" value="MetX_acyltransf"/>
    <property type="match status" value="1"/>
</dbReference>
<keyword evidence="1 2" id="KW-0808">Transferase</keyword>
<dbReference type="Gene3D" id="1.10.1740.110">
    <property type="match status" value="1"/>
</dbReference>
<name>A0ABQ1JL43_9PROT</name>
<dbReference type="SUPFAM" id="SSF53474">
    <property type="entry name" value="alpha/beta-Hydrolases"/>
    <property type="match status" value="1"/>
</dbReference>
<dbReference type="Pfam" id="PF00561">
    <property type="entry name" value="Abhydrolase_1"/>
    <property type="match status" value="1"/>
</dbReference>
<reference evidence="5" key="1">
    <citation type="journal article" date="2019" name="Int. J. Syst. Evol. Microbiol.">
        <title>The Global Catalogue of Microorganisms (GCM) 10K type strain sequencing project: providing services to taxonomists for standard genome sequencing and annotation.</title>
        <authorList>
            <consortium name="The Broad Institute Genomics Platform"/>
            <consortium name="The Broad Institute Genome Sequencing Center for Infectious Disease"/>
            <person name="Wu L."/>
            <person name="Ma J."/>
        </authorList>
    </citation>
    <scope>NUCLEOTIDE SEQUENCE [LARGE SCALE GENOMIC DNA]</scope>
    <source>
        <strain evidence="5">CGMCC 1.15928</strain>
    </source>
</reference>
<gene>
    <name evidence="4" type="primary">metX</name>
    <name evidence="2" type="synonym">metXA</name>
    <name evidence="4" type="ORF">GCM10011503_17080</name>
</gene>
<evidence type="ECO:0000256" key="1">
    <source>
        <dbReference type="ARBA" id="ARBA00022679"/>
    </source>
</evidence>
<evidence type="ECO:0000259" key="3">
    <source>
        <dbReference type="Pfam" id="PF00561"/>
    </source>
</evidence>
<dbReference type="Gene3D" id="3.40.50.1820">
    <property type="entry name" value="alpha/beta hydrolase"/>
    <property type="match status" value="1"/>
</dbReference>
<keyword evidence="2" id="KW-0486">Methionine biosynthesis</keyword>
<dbReference type="InterPro" id="IPR000073">
    <property type="entry name" value="AB_hydrolase_1"/>
</dbReference>
<feature type="binding site" evidence="2">
    <location>
        <position position="222"/>
    </location>
    <ligand>
        <name>substrate</name>
    </ligand>
</feature>
<organism evidence="4 5">
    <name type="scientific">Henriciella pelagia</name>
    <dbReference type="NCBI Taxonomy" id="1977912"/>
    <lineage>
        <taxon>Bacteria</taxon>
        <taxon>Pseudomonadati</taxon>
        <taxon>Pseudomonadota</taxon>
        <taxon>Alphaproteobacteria</taxon>
        <taxon>Hyphomonadales</taxon>
        <taxon>Hyphomonadaceae</taxon>
        <taxon>Henriciella</taxon>
    </lineage>
</organism>